<feature type="active site" evidence="4">
    <location>
        <position position="18"/>
    </location>
</feature>
<evidence type="ECO:0000256" key="2">
    <source>
        <dbReference type="ARBA" id="ARBA00039140"/>
    </source>
</evidence>
<dbReference type="Gene3D" id="3.40.50.180">
    <property type="entry name" value="Methylesterase CheB, C-terminal domain"/>
    <property type="match status" value="1"/>
</dbReference>
<feature type="domain" description="CheB-type methylesterase" evidence="5">
    <location>
        <begin position="11"/>
        <end position="185"/>
    </location>
</feature>
<dbReference type="RefSeq" id="WP_129752490.1">
    <property type="nucleotide sequence ID" value="NZ_JUIW01000014.1"/>
</dbReference>
<keyword evidence="7" id="KW-1185">Reference proteome</keyword>
<name>A0A444W407_9FLAO</name>
<dbReference type="EC" id="3.1.1.61" evidence="2"/>
<evidence type="ECO:0000313" key="6">
    <source>
        <dbReference type="EMBL" id="RYJ40436.1"/>
    </source>
</evidence>
<dbReference type="CDD" id="cd16433">
    <property type="entry name" value="CheB"/>
    <property type="match status" value="1"/>
</dbReference>
<comment type="catalytic activity">
    <reaction evidence="3">
        <text>[protein]-L-glutamate 5-O-methyl ester + H2O = L-glutamyl-[protein] + methanol + H(+)</text>
        <dbReference type="Rhea" id="RHEA:23236"/>
        <dbReference type="Rhea" id="RHEA-COMP:10208"/>
        <dbReference type="Rhea" id="RHEA-COMP:10311"/>
        <dbReference type="ChEBI" id="CHEBI:15377"/>
        <dbReference type="ChEBI" id="CHEBI:15378"/>
        <dbReference type="ChEBI" id="CHEBI:17790"/>
        <dbReference type="ChEBI" id="CHEBI:29973"/>
        <dbReference type="ChEBI" id="CHEBI:82795"/>
        <dbReference type="EC" id="3.1.1.61"/>
    </reaction>
</comment>
<keyword evidence="4" id="KW-0145">Chemotaxis</keyword>
<dbReference type="InterPro" id="IPR000673">
    <property type="entry name" value="Sig_transdc_resp-reg_Me-estase"/>
</dbReference>
<dbReference type="AlphaFoldDB" id="A0A444W407"/>
<dbReference type="InterPro" id="IPR035909">
    <property type="entry name" value="CheB_C"/>
</dbReference>
<dbReference type="Pfam" id="PF01339">
    <property type="entry name" value="CheB_methylest"/>
    <property type="match status" value="1"/>
</dbReference>
<evidence type="ECO:0000313" key="7">
    <source>
        <dbReference type="Proteomes" id="UP000289775"/>
    </source>
</evidence>
<evidence type="ECO:0000256" key="1">
    <source>
        <dbReference type="ARBA" id="ARBA00022801"/>
    </source>
</evidence>
<dbReference type="SUPFAM" id="SSF52738">
    <property type="entry name" value="Methylesterase CheB, C-terminal domain"/>
    <property type="match status" value="1"/>
</dbReference>
<comment type="caution">
    <text evidence="6">The sequence shown here is derived from an EMBL/GenBank/DDBJ whole genome shotgun (WGS) entry which is preliminary data.</text>
</comment>
<protein>
    <recommendedName>
        <fullName evidence="2">protein-glutamate methylesterase</fullName>
        <ecNumber evidence="2">3.1.1.61</ecNumber>
    </recommendedName>
</protein>
<dbReference type="GO" id="GO:0006935">
    <property type="term" value="P:chemotaxis"/>
    <property type="evidence" value="ECO:0007669"/>
    <property type="project" value="UniProtKB-UniRule"/>
</dbReference>
<dbReference type="PROSITE" id="PS50122">
    <property type="entry name" value="CHEB"/>
    <property type="match status" value="1"/>
</dbReference>
<organism evidence="6 7">
    <name type="scientific">Flavobacterium beibuense</name>
    <dbReference type="NCBI Taxonomy" id="657326"/>
    <lineage>
        <taxon>Bacteria</taxon>
        <taxon>Pseudomonadati</taxon>
        <taxon>Bacteroidota</taxon>
        <taxon>Flavobacteriia</taxon>
        <taxon>Flavobacteriales</taxon>
        <taxon>Flavobacteriaceae</taxon>
        <taxon>Flavobacterium</taxon>
    </lineage>
</organism>
<feature type="active site" evidence="4">
    <location>
        <position position="45"/>
    </location>
</feature>
<keyword evidence="1 4" id="KW-0378">Hydrolase</keyword>
<evidence type="ECO:0000256" key="3">
    <source>
        <dbReference type="ARBA" id="ARBA00048267"/>
    </source>
</evidence>
<gene>
    <name evidence="6" type="ORF">NU09_3424</name>
</gene>
<dbReference type="Proteomes" id="UP000289775">
    <property type="component" value="Unassembled WGS sequence"/>
</dbReference>
<dbReference type="PANTHER" id="PTHR42872:SF3">
    <property type="entry name" value="PROTEIN-GLUTAMATE METHYLESTERASE_PROTEIN-GLUTAMINE GLUTAMINASE 1"/>
    <property type="match status" value="1"/>
</dbReference>
<evidence type="ECO:0000259" key="5">
    <source>
        <dbReference type="PROSITE" id="PS50122"/>
    </source>
</evidence>
<dbReference type="GO" id="GO:0000156">
    <property type="term" value="F:phosphorelay response regulator activity"/>
    <property type="evidence" value="ECO:0007669"/>
    <property type="project" value="InterPro"/>
</dbReference>
<accession>A0A444W407</accession>
<dbReference type="PANTHER" id="PTHR42872">
    <property type="entry name" value="PROTEIN-GLUTAMATE METHYLESTERASE/PROTEIN-GLUTAMINE GLUTAMINASE"/>
    <property type="match status" value="1"/>
</dbReference>
<dbReference type="GO" id="GO:0008984">
    <property type="term" value="F:protein-glutamate methylesterase activity"/>
    <property type="evidence" value="ECO:0007669"/>
    <property type="project" value="UniProtKB-EC"/>
</dbReference>
<dbReference type="EMBL" id="JUIW01000014">
    <property type="protein sequence ID" value="RYJ40436.1"/>
    <property type="molecule type" value="Genomic_DNA"/>
</dbReference>
<dbReference type="OrthoDB" id="1524092at2"/>
<sequence>MEEGKINVKCQVVIIGGSAGSLEVLLQLLPNLNTLNSFALVIVLHRKSGEDNLLENLIRLKTKVPVQDVDDKTPLEPGNIYIAPSDYHLLFEKDHTLSLDTSEKVNYSRPSIDVAFESAAEIYERTLVAILLSGANADGTKGLEIVKKSGGITVVQKPASAEVPFMPVNAIANMQPDYVLDINEILKFVTNINL</sequence>
<dbReference type="GO" id="GO:0005737">
    <property type="term" value="C:cytoplasm"/>
    <property type="evidence" value="ECO:0007669"/>
    <property type="project" value="InterPro"/>
</dbReference>
<feature type="active site" evidence="4">
    <location>
        <position position="138"/>
    </location>
</feature>
<reference evidence="6 7" key="1">
    <citation type="submission" date="2014-12" db="EMBL/GenBank/DDBJ databases">
        <title>Genome sequence of Flavobacterium beibuense RSKm HC5.</title>
        <authorList>
            <person name="Kim J.F."/>
            <person name="Song J.Y."/>
            <person name="Kwak M.-J."/>
            <person name="Lee S.-W."/>
        </authorList>
    </citation>
    <scope>NUCLEOTIDE SEQUENCE [LARGE SCALE GENOMIC DNA]</scope>
    <source>
        <strain evidence="6 7">RSKm HC5</strain>
    </source>
</reference>
<proteinExistence type="predicted"/>
<evidence type="ECO:0000256" key="4">
    <source>
        <dbReference type="PROSITE-ProRule" id="PRU00050"/>
    </source>
</evidence>